<dbReference type="SUPFAM" id="SSF53697">
    <property type="entry name" value="SIS domain"/>
    <property type="match status" value="1"/>
</dbReference>
<feature type="domain" description="SIS" evidence="5">
    <location>
        <begin position="125"/>
        <end position="265"/>
    </location>
</feature>
<name>A0A918DF05_9RHOB</name>
<dbReference type="EMBL" id="BMLP01000012">
    <property type="protein sequence ID" value="GGO38383.1"/>
    <property type="molecule type" value="Genomic_DNA"/>
</dbReference>
<organism evidence="6 7">
    <name type="scientific">Gemmobacter aquaticus</name>
    <dbReference type="NCBI Taxonomy" id="490185"/>
    <lineage>
        <taxon>Bacteria</taxon>
        <taxon>Pseudomonadati</taxon>
        <taxon>Pseudomonadota</taxon>
        <taxon>Alphaproteobacteria</taxon>
        <taxon>Rhodobacterales</taxon>
        <taxon>Paracoccaceae</taxon>
        <taxon>Gemmobacter</taxon>
    </lineage>
</organism>
<dbReference type="SUPFAM" id="SSF46689">
    <property type="entry name" value="Homeodomain-like"/>
    <property type="match status" value="1"/>
</dbReference>
<protein>
    <submittedName>
        <fullName evidence="6">RpiR family transcriptional regulator</fullName>
    </submittedName>
</protein>
<dbReference type="OrthoDB" id="8582409at2"/>
<dbReference type="Pfam" id="PF01380">
    <property type="entry name" value="SIS"/>
    <property type="match status" value="1"/>
</dbReference>
<comment type="caution">
    <text evidence="6">The sequence shown here is derived from an EMBL/GenBank/DDBJ whole genome shotgun (WGS) entry which is preliminary data.</text>
</comment>
<dbReference type="PANTHER" id="PTHR30514">
    <property type="entry name" value="GLUCOKINASE"/>
    <property type="match status" value="1"/>
</dbReference>
<gene>
    <name evidence="6" type="ORF">GCM10010991_35580</name>
</gene>
<evidence type="ECO:0000259" key="4">
    <source>
        <dbReference type="PROSITE" id="PS51071"/>
    </source>
</evidence>
<dbReference type="PROSITE" id="PS51071">
    <property type="entry name" value="HTH_RPIR"/>
    <property type="match status" value="1"/>
</dbReference>
<dbReference type="GO" id="GO:1901135">
    <property type="term" value="P:carbohydrate derivative metabolic process"/>
    <property type="evidence" value="ECO:0007669"/>
    <property type="project" value="InterPro"/>
</dbReference>
<dbReference type="AlphaFoldDB" id="A0A918DF05"/>
<dbReference type="PROSITE" id="PS51464">
    <property type="entry name" value="SIS"/>
    <property type="match status" value="1"/>
</dbReference>
<keyword evidence="2" id="KW-0238">DNA-binding</keyword>
<dbReference type="InterPro" id="IPR047640">
    <property type="entry name" value="RpiR-like"/>
</dbReference>
<dbReference type="InterPro" id="IPR001347">
    <property type="entry name" value="SIS_dom"/>
</dbReference>
<keyword evidence="3" id="KW-0804">Transcription</keyword>
<evidence type="ECO:0000256" key="2">
    <source>
        <dbReference type="ARBA" id="ARBA00023125"/>
    </source>
</evidence>
<dbReference type="PANTHER" id="PTHR30514:SF1">
    <property type="entry name" value="HTH-TYPE TRANSCRIPTIONAL REGULATOR HEXR-RELATED"/>
    <property type="match status" value="1"/>
</dbReference>
<dbReference type="RefSeq" id="WP_146284506.1">
    <property type="nucleotide sequence ID" value="NZ_BMLP01000012.1"/>
</dbReference>
<dbReference type="Proteomes" id="UP000598196">
    <property type="component" value="Unassembled WGS sequence"/>
</dbReference>
<proteinExistence type="predicted"/>
<dbReference type="GO" id="GO:0097367">
    <property type="term" value="F:carbohydrate derivative binding"/>
    <property type="evidence" value="ECO:0007669"/>
    <property type="project" value="InterPro"/>
</dbReference>
<dbReference type="Gene3D" id="3.40.50.10490">
    <property type="entry name" value="Glucose-6-phosphate isomerase like protein, domain 1"/>
    <property type="match status" value="1"/>
</dbReference>
<dbReference type="NCBIfam" id="NF008458">
    <property type="entry name" value="PRK11337.1"/>
    <property type="match status" value="1"/>
</dbReference>
<sequence>MNDARAVGAQIRVRLPSLTPLEGKVAAAILARKDITDTTPLREIAEAAGVSEPMVVKVAKKLGFDGFRDFRQGLIEYYQSESASLHTEITPDDTPGVIVQKVFRTAMQALEETFAILDLEAFDRAADYLHRARHRDFYGVGGSAQIARDVSHKFLRIGIRSSVFDDSHMMMMSAALLGPDDVAIAFSHSGETAAVLDAVELARKNGARTIAVTNYSESTLAHSVDVVLCSTAENSPLLGENATARIAQLNLLDALFVAVAQKDRATADANLARTMRAVQFKRKQ</sequence>
<evidence type="ECO:0000256" key="3">
    <source>
        <dbReference type="ARBA" id="ARBA00023163"/>
    </source>
</evidence>
<evidence type="ECO:0000256" key="1">
    <source>
        <dbReference type="ARBA" id="ARBA00023015"/>
    </source>
</evidence>
<dbReference type="InterPro" id="IPR046348">
    <property type="entry name" value="SIS_dom_sf"/>
</dbReference>
<dbReference type="GO" id="GO:0003700">
    <property type="term" value="F:DNA-binding transcription factor activity"/>
    <property type="evidence" value="ECO:0007669"/>
    <property type="project" value="InterPro"/>
</dbReference>
<feature type="domain" description="HTH rpiR-type" evidence="4">
    <location>
        <begin position="5"/>
        <end position="81"/>
    </location>
</feature>
<dbReference type="InterPro" id="IPR035472">
    <property type="entry name" value="RpiR-like_SIS"/>
</dbReference>
<dbReference type="InterPro" id="IPR036388">
    <property type="entry name" value="WH-like_DNA-bd_sf"/>
</dbReference>
<reference evidence="6 7" key="1">
    <citation type="journal article" date="2014" name="Int. J. Syst. Evol. Microbiol.">
        <title>Complete genome sequence of Corynebacterium casei LMG S-19264T (=DSM 44701T), isolated from a smear-ripened cheese.</title>
        <authorList>
            <consortium name="US DOE Joint Genome Institute (JGI-PGF)"/>
            <person name="Walter F."/>
            <person name="Albersmeier A."/>
            <person name="Kalinowski J."/>
            <person name="Ruckert C."/>
        </authorList>
    </citation>
    <scope>NUCLEOTIDE SEQUENCE [LARGE SCALE GENOMIC DNA]</scope>
    <source>
        <strain evidence="6 7">CGMCC 1.7029</strain>
    </source>
</reference>
<keyword evidence="7" id="KW-1185">Reference proteome</keyword>
<dbReference type="InterPro" id="IPR009057">
    <property type="entry name" value="Homeodomain-like_sf"/>
</dbReference>
<dbReference type="CDD" id="cd05013">
    <property type="entry name" value="SIS_RpiR"/>
    <property type="match status" value="1"/>
</dbReference>
<keyword evidence="1" id="KW-0805">Transcription regulation</keyword>
<dbReference type="InterPro" id="IPR000281">
    <property type="entry name" value="HTH_RpiR"/>
</dbReference>
<dbReference type="Pfam" id="PF01418">
    <property type="entry name" value="HTH_6"/>
    <property type="match status" value="1"/>
</dbReference>
<evidence type="ECO:0000313" key="7">
    <source>
        <dbReference type="Proteomes" id="UP000598196"/>
    </source>
</evidence>
<dbReference type="GO" id="GO:0003677">
    <property type="term" value="F:DNA binding"/>
    <property type="evidence" value="ECO:0007669"/>
    <property type="project" value="UniProtKB-KW"/>
</dbReference>
<evidence type="ECO:0000313" key="6">
    <source>
        <dbReference type="EMBL" id="GGO38383.1"/>
    </source>
</evidence>
<evidence type="ECO:0000259" key="5">
    <source>
        <dbReference type="PROSITE" id="PS51464"/>
    </source>
</evidence>
<accession>A0A918DF05</accession>
<dbReference type="Gene3D" id="1.10.10.10">
    <property type="entry name" value="Winged helix-like DNA-binding domain superfamily/Winged helix DNA-binding domain"/>
    <property type="match status" value="1"/>
</dbReference>